<feature type="coiled-coil region" evidence="8">
    <location>
        <begin position="813"/>
        <end position="872"/>
    </location>
</feature>
<keyword evidence="8" id="KW-0175">Coiled coil</keyword>
<dbReference type="PROSITE" id="PS52038">
    <property type="entry name" value="TOPO_IB_2"/>
    <property type="match status" value="1"/>
</dbReference>
<feature type="region of interest" description="Disordered" evidence="9">
    <location>
        <begin position="39"/>
        <end position="112"/>
    </location>
</feature>
<dbReference type="PRINTS" id="PR00416">
    <property type="entry name" value="EUTPISMRASEI"/>
</dbReference>
<dbReference type="InterPro" id="IPR013499">
    <property type="entry name" value="TopoI_euk"/>
</dbReference>
<evidence type="ECO:0000259" key="10">
    <source>
        <dbReference type="SMART" id="SM00435"/>
    </source>
</evidence>
<feature type="region of interest" description="Disordered" evidence="9">
    <location>
        <begin position="176"/>
        <end position="288"/>
    </location>
</feature>
<dbReference type="Proteomes" id="UP001447188">
    <property type="component" value="Unassembled WGS sequence"/>
</dbReference>
<dbReference type="InterPro" id="IPR013034">
    <property type="entry name" value="DNA_topo_DNA_db_N_dom1"/>
</dbReference>
<name>A0ABR3G7Z9_9PEZI</name>
<dbReference type="Pfam" id="PF01028">
    <property type="entry name" value="Topoisom_I"/>
    <property type="match status" value="1"/>
</dbReference>
<dbReference type="InterPro" id="IPR048045">
    <property type="entry name" value="Topoisomer_I_DNA-bd"/>
</dbReference>
<feature type="compositionally biased region" description="Acidic residues" evidence="9">
    <location>
        <begin position="277"/>
        <end position="288"/>
    </location>
</feature>
<dbReference type="PANTHER" id="PTHR10290">
    <property type="entry name" value="DNA TOPOISOMERASE I"/>
    <property type="match status" value="1"/>
</dbReference>
<dbReference type="InterPro" id="IPR014727">
    <property type="entry name" value="TopoI_cat_a/b-sub_euk"/>
</dbReference>
<organism evidence="11 12">
    <name type="scientific">Discina gigas</name>
    <dbReference type="NCBI Taxonomy" id="1032678"/>
    <lineage>
        <taxon>Eukaryota</taxon>
        <taxon>Fungi</taxon>
        <taxon>Dikarya</taxon>
        <taxon>Ascomycota</taxon>
        <taxon>Pezizomycotina</taxon>
        <taxon>Pezizomycetes</taxon>
        <taxon>Pezizales</taxon>
        <taxon>Discinaceae</taxon>
        <taxon>Discina</taxon>
    </lineage>
</organism>
<comment type="similarity">
    <text evidence="2 6 7">Belongs to the type IB topoisomerase family.</text>
</comment>
<dbReference type="SUPFAM" id="SSF56741">
    <property type="entry name" value="Eukaryotic DNA topoisomerase I, N-terminal DNA-binding fragment"/>
    <property type="match status" value="1"/>
</dbReference>
<evidence type="ECO:0000256" key="5">
    <source>
        <dbReference type="ARBA" id="ARBA00023235"/>
    </source>
</evidence>
<comment type="function">
    <text evidence="7">Releases the supercoiling and torsional tension of DNA introduced during the DNA replication and transcription by transiently cleaving and rejoining one strand of the DNA duplex. Introduces a single-strand break via transesterification at the specific target site 5'-[CT]CCTTp site in duplex DNA. The scissile phosphodiester is attacked by the catalytic tyrosine of the enzyme, resulting in the formation of a DNA-(3'-phosphotyrosyl)-enzyme intermediate and the expulsion of a 5'-OH DNA strand. The free DNA strand then undergoes passage around the unbroken strand thus removing DNA supercoils. Finally, in the religation step, the DNA 5'-OH attacks the covalent intermediate to expel the active-site tyrosine and restore the DNA phosphodiester backbone.</text>
</comment>
<dbReference type="Gene3D" id="1.10.10.41">
    <property type="entry name" value="Yeast DNA topoisomerase - domain 1"/>
    <property type="match status" value="1"/>
</dbReference>
<dbReference type="InterPro" id="IPR013030">
    <property type="entry name" value="DNA_topo_DNA_db_N_dom2"/>
</dbReference>
<dbReference type="SUPFAM" id="SSF56349">
    <property type="entry name" value="DNA breaking-rejoining enzymes"/>
    <property type="match status" value="1"/>
</dbReference>
<evidence type="ECO:0000256" key="6">
    <source>
        <dbReference type="PROSITE-ProRule" id="PRU01382"/>
    </source>
</evidence>
<accession>A0ABR3G7Z9</accession>
<evidence type="ECO:0000256" key="3">
    <source>
        <dbReference type="ARBA" id="ARBA00023029"/>
    </source>
</evidence>
<dbReference type="EC" id="5.6.2.1" evidence="7"/>
<dbReference type="EMBL" id="JBBBZM010000219">
    <property type="protein sequence ID" value="KAL0631706.1"/>
    <property type="molecule type" value="Genomic_DNA"/>
</dbReference>
<feature type="active site" description="O-(3'-phospho-DNA)-tyrosine intermediate" evidence="6">
    <location>
        <position position="891"/>
    </location>
</feature>
<evidence type="ECO:0000256" key="2">
    <source>
        <dbReference type="ARBA" id="ARBA00006645"/>
    </source>
</evidence>
<dbReference type="InterPro" id="IPR051062">
    <property type="entry name" value="Topoisomerase_IB"/>
</dbReference>
<evidence type="ECO:0000256" key="9">
    <source>
        <dbReference type="SAM" id="MobiDB-lite"/>
    </source>
</evidence>
<dbReference type="InterPro" id="IPR011010">
    <property type="entry name" value="DNA_brk_join_enz"/>
</dbReference>
<comment type="catalytic activity">
    <reaction evidence="1 6 7">
        <text>ATP-independent breakage of single-stranded DNA, followed by passage and rejoining.</text>
        <dbReference type="EC" id="5.6.2.1"/>
    </reaction>
</comment>
<comment type="caution">
    <text evidence="11">The sequence shown here is derived from an EMBL/GenBank/DDBJ whole genome shotgun (WGS) entry which is preliminary data.</text>
</comment>
<keyword evidence="4 6" id="KW-0238">DNA-binding</keyword>
<dbReference type="PANTHER" id="PTHR10290:SF3">
    <property type="entry name" value="DNA TOPOISOMERASE 1"/>
    <property type="match status" value="1"/>
</dbReference>
<evidence type="ECO:0000256" key="4">
    <source>
        <dbReference type="ARBA" id="ARBA00023125"/>
    </source>
</evidence>
<feature type="domain" description="DNA topoisomerase I eukaryotic-type" evidence="10">
    <location>
        <begin position="455"/>
        <end position="905"/>
    </location>
</feature>
<feature type="compositionally biased region" description="Basic and acidic residues" evidence="9">
    <location>
        <begin position="62"/>
        <end position="73"/>
    </location>
</feature>
<dbReference type="CDD" id="cd00659">
    <property type="entry name" value="Topo_IB_C"/>
    <property type="match status" value="1"/>
</dbReference>
<dbReference type="GO" id="GO:0003917">
    <property type="term" value="F:DNA topoisomerase type I (single strand cut, ATP-independent) activity"/>
    <property type="evidence" value="ECO:0007669"/>
    <property type="project" value="UniProtKB-EC"/>
</dbReference>
<dbReference type="InterPro" id="IPR025834">
    <property type="entry name" value="TopoI_C_dom"/>
</dbReference>
<keyword evidence="5 6" id="KW-0413">Isomerase</keyword>
<dbReference type="InterPro" id="IPR014711">
    <property type="entry name" value="TopoI_cat_a-hlx-sub_euk"/>
</dbReference>
<evidence type="ECO:0000256" key="1">
    <source>
        <dbReference type="ARBA" id="ARBA00000213"/>
    </source>
</evidence>
<reference evidence="11 12" key="1">
    <citation type="submission" date="2024-02" db="EMBL/GenBank/DDBJ databases">
        <title>Discinaceae phylogenomics.</title>
        <authorList>
            <person name="Dirks A.C."/>
            <person name="James T.Y."/>
        </authorList>
    </citation>
    <scope>NUCLEOTIDE SEQUENCE [LARGE SCALE GENOMIC DNA]</scope>
    <source>
        <strain evidence="11 12">ACD0624</strain>
    </source>
</reference>
<dbReference type="Gene3D" id="3.90.15.10">
    <property type="entry name" value="Topoisomerase I, Chain A, domain 3"/>
    <property type="match status" value="1"/>
</dbReference>
<dbReference type="SMART" id="SM00435">
    <property type="entry name" value="TOPEUc"/>
    <property type="match status" value="1"/>
</dbReference>
<dbReference type="InterPro" id="IPR036202">
    <property type="entry name" value="TopoI_DNA-bd_euk_N_sf"/>
</dbReference>
<protein>
    <recommendedName>
        <fullName evidence="7">DNA topoisomerase I</fullName>
        <ecNumber evidence="7">5.6.2.1</ecNumber>
    </recommendedName>
    <alternativeName>
        <fullName evidence="7">DNA topoisomerase 1</fullName>
    </alternativeName>
</protein>
<dbReference type="Gene3D" id="2.170.11.10">
    <property type="entry name" value="DNA Topoisomerase I, domain 2"/>
    <property type="match status" value="1"/>
</dbReference>
<dbReference type="InterPro" id="IPR008336">
    <property type="entry name" value="TopoI_DNA-bd_euk"/>
</dbReference>
<feature type="compositionally biased region" description="Basic and acidic residues" evidence="9">
    <location>
        <begin position="176"/>
        <end position="185"/>
    </location>
</feature>
<evidence type="ECO:0000313" key="12">
    <source>
        <dbReference type="Proteomes" id="UP001447188"/>
    </source>
</evidence>
<keyword evidence="12" id="KW-1185">Reference proteome</keyword>
<dbReference type="Gene3D" id="1.10.132.10">
    <property type="match status" value="1"/>
</dbReference>
<keyword evidence="3 6" id="KW-0799">Topoisomerase</keyword>
<dbReference type="Pfam" id="PF02919">
    <property type="entry name" value="Topoisom_I_N"/>
    <property type="match status" value="1"/>
</dbReference>
<evidence type="ECO:0000256" key="7">
    <source>
        <dbReference type="RuleBase" id="RU365101"/>
    </source>
</evidence>
<feature type="region of interest" description="Disordered" evidence="9">
    <location>
        <begin position="1"/>
        <end position="27"/>
    </location>
</feature>
<dbReference type="Pfam" id="PF14370">
    <property type="entry name" value="Topo_C_assoc"/>
    <property type="match status" value="1"/>
</dbReference>
<dbReference type="InterPro" id="IPR013500">
    <property type="entry name" value="TopoI_cat_euk"/>
</dbReference>
<evidence type="ECO:0000256" key="8">
    <source>
        <dbReference type="SAM" id="Coils"/>
    </source>
</evidence>
<sequence length="933" mass="105382">MSGRARINGTSSATSASTNGKGPILQRKVSKLLDKKIGQQADRMTVDYPAKPEDAAGLNGVVKKEVVVGEGPRRAKRKARKPAIKDESSDDSDTPLQTKRRRTSNGVKAISVVQSSDDDVPLAKKATQKNRKLTTPKAVIKDKKPLALISKDDSSDSDIPLAAVKLAKEKKNIAAKVTRTEDKKPAVKANGTKRKTVIKDESDSDAPMKAKRAPAGRKSNGVKKEESSDDDIPLAKKAKPTPKKTAAVKKQTNKDSTPDTKVPAPKGKGKAKKEDTPVDAETAEEEEEYKWWENQAETDGTQKWTTLEHNGVLFPLPYQPLPKNVKLKYGGVPVTLSPAAEEVAGFFGHMTDTPHAQNAVFTANFFKDFLKVVKESGGAKDASGKKINMKEFTKCDFSDMHNYFVAERDAKRTMSSSEKKALKAEKDKAEEKYLHCILDGRKEKVGNFRIEPPGLFRGRGEHPKTGMVKQRVQPEQVTINIGKGVPVPPPPKGHKWADVINDNTVTWLATWKENINGNIKYVMLAATSSLKGMSDFKKFEKARELKKHIDRIRADYNRELKAELMADRQRATAMYLIDQLALRAGNEKGDDEADTVGCCSLRYEHVTLEAPDLVIFDFLGKDSIRFYQRVAVIPQVFKNMKIFKKPPKTTGDMIFDRLDTTQLNKHLQNYMPGLSAKVFRTYNASWTMQQQLAKIPNTGSLHDKYAAYNEANKIVAILCNHQRTVSTNHDSMMQKVEEKIKALRYQKLRLKRQILFLEPERKKKKPDFFKPDPEIDDKTWILEHQQSLVEQEKDKIRKKFEKENEKLVENGEKEQKHSELKERLEVIDEMEAEFKEENKTGTVEPKLRGATVEKLESQIEKLDEKILKQETDAKVREGNKTVALGTSKINYIDPRLSVMFCKKYNVSIEKVFPKTLREKFKWALESADDSWEF</sequence>
<gene>
    <name evidence="11" type="primary">TOP1</name>
    <name evidence="11" type="ORF">Q9L58_009420</name>
</gene>
<proteinExistence type="inferred from homology"/>
<evidence type="ECO:0000313" key="11">
    <source>
        <dbReference type="EMBL" id="KAL0631706.1"/>
    </source>
</evidence>
<dbReference type="CDD" id="cd03488">
    <property type="entry name" value="Topoisomer_IB_N_htopoI_like"/>
    <property type="match status" value="1"/>
</dbReference>
<dbReference type="InterPro" id="IPR001631">
    <property type="entry name" value="TopoI"/>
</dbReference>